<reference evidence="1" key="1">
    <citation type="submission" date="2021-08" db="EMBL/GenBank/DDBJ databases">
        <title>Complete genome sequence of Chryseobacterium sp strain PS-8.</title>
        <authorList>
            <person name="Das S.K."/>
        </authorList>
    </citation>
    <scope>NUCLEOTIDE SEQUENCE</scope>
    <source>
        <strain evidence="1">PS-8</strain>
    </source>
</reference>
<comment type="caution">
    <text evidence="1">The sequence shown here is derived from an EMBL/GenBank/DDBJ whole genome shotgun (WGS) entry which is preliminary data.</text>
</comment>
<name>A0ABS9C6D6_9FLAO</name>
<dbReference type="Proteomes" id="UP001430374">
    <property type="component" value="Unassembled WGS sequence"/>
</dbReference>
<keyword evidence="2" id="KW-1185">Reference proteome</keyword>
<gene>
    <name evidence="1" type="ORF">H9Q08_08110</name>
</gene>
<protein>
    <submittedName>
        <fullName evidence="1">Uncharacterized protein</fullName>
    </submittedName>
</protein>
<accession>A0ABS9C6D6</accession>
<dbReference type="RefSeq" id="WP_235130929.1">
    <property type="nucleotide sequence ID" value="NZ_JACSGT010000001.1"/>
</dbReference>
<proteinExistence type="predicted"/>
<dbReference type="EMBL" id="JACSGT010000001">
    <property type="protein sequence ID" value="MCF2219267.1"/>
    <property type="molecule type" value="Genomic_DNA"/>
</dbReference>
<sequence length="219" mass="25862">MKDITNFFLLFFAILVSAQEQKKDTLAEKYANIETVVINDKDYEKVDYYFGLKQENNVRFIPMTHREEGVIFYNNLKRKGRVSNVVIFLHKTESKINLTNLEINFYKVDTLTGKPTEKINVKQIIYVPKSKSRGRIKINVENYHIPFPLNGIFASIKWLPNEFNDKKVGPSLRETDYEEQISYSRYKDGNWTRIPNISRKPNMYTNAMIGLEVYIKRKK</sequence>
<organism evidence="1 2">
    <name type="scientific">Chryseobacterium indicum</name>
    <dbReference type="NCBI Taxonomy" id="2766954"/>
    <lineage>
        <taxon>Bacteria</taxon>
        <taxon>Pseudomonadati</taxon>
        <taxon>Bacteroidota</taxon>
        <taxon>Flavobacteriia</taxon>
        <taxon>Flavobacteriales</taxon>
        <taxon>Weeksellaceae</taxon>
        <taxon>Chryseobacterium group</taxon>
        <taxon>Chryseobacterium</taxon>
    </lineage>
</organism>
<evidence type="ECO:0000313" key="2">
    <source>
        <dbReference type="Proteomes" id="UP001430374"/>
    </source>
</evidence>
<evidence type="ECO:0000313" key="1">
    <source>
        <dbReference type="EMBL" id="MCF2219267.1"/>
    </source>
</evidence>